<organism evidence="1 2">
    <name type="scientific">Kitasatospora aburaviensis</name>
    <dbReference type="NCBI Taxonomy" id="67265"/>
    <lineage>
        <taxon>Bacteria</taxon>
        <taxon>Bacillati</taxon>
        <taxon>Actinomycetota</taxon>
        <taxon>Actinomycetes</taxon>
        <taxon>Kitasatosporales</taxon>
        <taxon>Streptomycetaceae</taxon>
        <taxon>Kitasatospora</taxon>
    </lineage>
</organism>
<comment type="caution">
    <text evidence="1">The sequence shown here is derived from an EMBL/GenBank/DDBJ whole genome shotgun (WGS) entry which is preliminary data.</text>
</comment>
<sequence>MTITNPAGGSAGADYVAGLPIGERPPFPADGAPSWDIFPYEGDLKVRVLQAPELPEPPRQGEDGPEGCAQCARPDSDFLWTDAHWRLSTTNEPAGLPAVVLLQPRAHHDLLDLPADRAAELGPMLQRVEAALLALGGIGRVHVNRWGDGAAHLHLWLIARPAGMAQLRGSTLPLWMDVLPKPSDEAWAATASRIAAAMAADGGTAHV</sequence>
<dbReference type="Proteomes" id="UP001596067">
    <property type="component" value="Unassembled WGS sequence"/>
</dbReference>
<evidence type="ECO:0000313" key="1">
    <source>
        <dbReference type="EMBL" id="MFC5884428.1"/>
    </source>
</evidence>
<dbReference type="EMBL" id="JBHSOD010000004">
    <property type="protein sequence ID" value="MFC5884428.1"/>
    <property type="molecule type" value="Genomic_DNA"/>
</dbReference>
<dbReference type="InterPro" id="IPR036265">
    <property type="entry name" value="HIT-like_sf"/>
</dbReference>
<dbReference type="RefSeq" id="WP_313762666.1">
    <property type="nucleotide sequence ID" value="NZ_BAAAVH010000110.1"/>
</dbReference>
<accession>A0ABW1ES33</accession>
<keyword evidence="2" id="KW-1185">Reference proteome</keyword>
<evidence type="ECO:0000313" key="2">
    <source>
        <dbReference type="Proteomes" id="UP001596067"/>
    </source>
</evidence>
<gene>
    <name evidence="1" type="ORF">ACFP0N_05425</name>
</gene>
<proteinExistence type="predicted"/>
<name>A0ABW1ES33_9ACTN</name>
<reference evidence="2" key="1">
    <citation type="journal article" date="2019" name="Int. J. Syst. Evol. Microbiol.">
        <title>The Global Catalogue of Microorganisms (GCM) 10K type strain sequencing project: providing services to taxonomists for standard genome sequencing and annotation.</title>
        <authorList>
            <consortium name="The Broad Institute Genomics Platform"/>
            <consortium name="The Broad Institute Genome Sequencing Center for Infectious Disease"/>
            <person name="Wu L."/>
            <person name="Ma J."/>
        </authorList>
    </citation>
    <scope>NUCLEOTIDE SEQUENCE [LARGE SCALE GENOMIC DNA]</scope>
    <source>
        <strain evidence="2">CGMCC 4.1469</strain>
    </source>
</reference>
<protein>
    <recommendedName>
        <fullName evidence="3">HIT domain-containing protein</fullName>
    </recommendedName>
</protein>
<evidence type="ECO:0008006" key="3">
    <source>
        <dbReference type="Google" id="ProtNLM"/>
    </source>
</evidence>
<dbReference type="Gene3D" id="3.30.428.10">
    <property type="entry name" value="HIT-like"/>
    <property type="match status" value="1"/>
</dbReference>
<dbReference type="SUPFAM" id="SSF54197">
    <property type="entry name" value="HIT-like"/>
    <property type="match status" value="1"/>
</dbReference>